<dbReference type="SUPFAM" id="SSF47413">
    <property type="entry name" value="lambda repressor-like DNA-binding domains"/>
    <property type="match status" value="1"/>
</dbReference>
<evidence type="ECO:0000256" key="1">
    <source>
        <dbReference type="SAM" id="MobiDB-lite"/>
    </source>
</evidence>
<dbReference type="Proteomes" id="UP000826300">
    <property type="component" value="Chromosome"/>
</dbReference>
<feature type="compositionally biased region" description="Pro residues" evidence="1">
    <location>
        <begin position="129"/>
        <end position="138"/>
    </location>
</feature>
<feature type="compositionally biased region" description="Basic and acidic residues" evidence="1">
    <location>
        <begin position="61"/>
        <end position="81"/>
    </location>
</feature>
<sequence length="166" mass="18049">MLPSIEAAFMRAGRSKAAIARHMEMTPKTLHDYMTGARPIPAHRRARLSAAMGGEAIDWPAYERERQEAQDRPPEPRKLSRDPGPARAPQKPPEAPPAPQALPDTWGHPAPRQKPPQAPPAPVKVRATPKPPAPPKAAPAPATKAPPKKTMLFGFIPLVDDTEDDE</sequence>
<feature type="compositionally biased region" description="Pro residues" evidence="1">
    <location>
        <begin position="90"/>
        <end position="100"/>
    </location>
</feature>
<accession>A0A8G0ZY76</accession>
<feature type="compositionally biased region" description="Pro residues" evidence="1">
    <location>
        <begin position="112"/>
        <end position="122"/>
    </location>
</feature>
<proteinExistence type="predicted"/>
<dbReference type="AlphaFoldDB" id="A0A8G0ZY76"/>
<feature type="region of interest" description="Disordered" evidence="1">
    <location>
        <begin position="57"/>
        <end position="166"/>
    </location>
</feature>
<dbReference type="EMBL" id="CP069370">
    <property type="protein sequence ID" value="QYZ71227.1"/>
    <property type="molecule type" value="Genomic_DNA"/>
</dbReference>
<gene>
    <name evidence="2" type="ORF">JO391_06900</name>
</gene>
<feature type="compositionally biased region" description="Low complexity" evidence="1">
    <location>
        <begin position="139"/>
        <end position="149"/>
    </location>
</feature>
<organism evidence="2 3">
    <name type="scientific">Neotabrizicola shimadae</name>
    <dbReference type="NCBI Taxonomy" id="2807096"/>
    <lineage>
        <taxon>Bacteria</taxon>
        <taxon>Pseudomonadati</taxon>
        <taxon>Pseudomonadota</taxon>
        <taxon>Alphaproteobacteria</taxon>
        <taxon>Rhodobacterales</taxon>
        <taxon>Paracoccaceae</taxon>
        <taxon>Neotabrizicola</taxon>
    </lineage>
</organism>
<dbReference type="KEGG" id="nsm:JO391_06900"/>
<dbReference type="InterPro" id="IPR010982">
    <property type="entry name" value="Lambda_DNA-bd_dom_sf"/>
</dbReference>
<evidence type="ECO:0000313" key="2">
    <source>
        <dbReference type="EMBL" id="QYZ71227.1"/>
    </source>
</evidence>
<dbReference type="RefSeq" id="WP_220663643.1">
    <property type="nucleotide sequence ID" value="NZ_CP069370.1"/>
</dbReference>
<reference evidence="2" key="1">
    <citation type="submission" date="2021-02" db="EMBL/GenBank/DDBJ databases">
        <title>Rhodobacter shimadae sp. nov., an aerobic anoxygenic phototrophic bacterium isolated from a hot spring.</title>
        <authorList>
            <person name="Muramatsu S."/>
            <person name="Haruta S."/>
            <person name="Hirose S."/>
            <person name="Hanada S."/>
        </authorList>
    </citation>
    <scope>NUCLEOTIDE SEQUENCE</scope>
    <source>
        <strain evidence="2">N10</strain>
    </source>
</reference>
<dbReference type="GO" id="GO:0003677">
    <property type="term" value="F:DNA binding"/>
    <property type="evidence" value="ECO:0007669"/>
    <property type="project" value="InterPro"/>
</dbReference>
<evidence type="ECO:0000313" key="3">
    <source>
        <dbReference type="Proteomes" id="UP000826300"/>
    </source>
</evidence>
<protein>
    <submittedName>
        <fullName evidence="2">Uncharacterized protein</fullName>
    </submittedName>
</protein>
<keyword evidence="3" id="KW-1185">Reference proteome</keyword>
<name>A0A8G0ZY76_9RHOB</name>